<comment type="caution">
    <text evidence="2">The sequence shown here is derived from an EMBL/GenBank/DDBJ whole genome shotgun (WGS) entry which is preliminary data.</text>
</comment>
<evidence type="ECO:0000313" key="3">
    <source>
        <dbReference type="Proteomes" id="UP001375240"/>
    </source>
</evidence>
<dbReference type="InterPro" id="IPR052742">
    <property type="entry name" value="Mito_N-acetyltransferase"/>
</dbReference>
<dbReference type="Gene3D" id="3.40.630.30">
    <property type="match status" value="1"/>
</dbReference>
<dbReference type="GO" id="GO:0005634">
    <property type="term" value="C:nucleus"/>
    <property type="evidence" value="ECO:0007669"/>
    <property type="project" value="TreeGrafter"/>
</dbReference>
<dbReference type="PANTHER" id="PTHR43138">
    <property type="entry name" value="ACETYLTRANSFERASE, GNAT FAMILY"/>
    <property type="match status" value="1"/>
</dbReference>
<sequence>MPPAAMDDPTAARKYLSGPSLANYRPEKIKPFSTVLKDGTKVRVTPYINGYHDAPARSVVEVLCREMNGEIEAGDTYPMDVEMDVVAFEGYWFGSFAAVVTVEEGDGAEGEVVGSFHVKPNYPGRCSHVCNGAFLTVKTARGKGVGGVMADAFLVYAPLLGYKSSIFNLVFESNIASCKLWDRLGFTRSGRVKDAGRLRIGDEEEYIDAIVFQKIFDMETKK</sequence>
<evidence type="ECO:0000313" key="2">
    <source>
        <dbReference type="EMBL" id="KAK6352839.1"/>
    </source>
</evidence>
<dbReference type="GO" id="GO:0016747">
    <property type="term" value="F:acyltransferase activity, transferring groups other than amino-acyl groups"/>
    <property type="evidence" value="ECO:0007669"/>
    <property type="project" value="InterPro"/>
</dbReference>
<dbReference type="SUPFAM" id="SSF55729">
    <property type="entry name" value="Acyl-CoA N-acyltransferases (Nat)"/>
    <property type="match status" value="1"/>
</dbReference>
<name>A0AAV9V257_9PEZI</name>
<feature type="domain" description="N-acetyltransferase" evidence="1">
    <location>
        <begin position="109"/>
        <end position="217"/>
    </location>
</feature>
<dbReference type="Pfam" id="PF00583">
    <property type="entry name" value="Acetyltransf_1"/>
    <property type="match status" value="1"/>
</dbReference>
<dbReference type="AlphaFoldDB" id="A0AAV9V257"/>
<dbReference type="Proteomes" id="UP001375240">
    <property type="component" value="Unassembled WGS sequence"/>
</dbReference>
<dbReference type="EMBL" id="JAVHNQ010000003">
    <property type="protein sequence ID" value="KAK6352839.1"/>
    <property type="molecule type" value="Genomic_DNA"/>
</dbReference>
<accession>A0AAV9V257</accession>
<dbReference type="PANTHER" id="PTHR43138:SF1">
    <property type="entry name" value="N-ACETYLTRANSFERASE ACA1"/>
    <property type="match status" value="1"/>
</dbReference>
<reference evidence="2 3" key="1">
    <citation type="submission" date="2019-10" db="EMBL/GenBank/DDBJ databases">
        <authorList>
            <person name="Palmer J.M."/>
        </authorList>
    </citation>
    <scope>NUCLEOTIDE SEQUENCE [LARGE SCALE GENOMIC DNA]</scope>
    <source>
        <strain evidence="2 3">TWF696</strain>
    </source>
</reference>
<dbReference type="PROSITE" id="PS51186">
    <property type="entry name" value="GNAT"/>
    <property type="match status" value="1"/>
</dbReference>
<proteinExistence type="predicted"/>
<dbReference type="InterPro" id="IPR000182">
    <property type="entry name" value="GNAT_dom"/>
</dbReference>
<protein>
    <recommendedName>
        <fullName evidence="1">N-acetyltransferase domain-containing protein</fullName>
    </recommendedName>
</protein>
<keyword evidence="3" id="KW-1185">Reference proteome</keyword>
<gene>
    <name evidence="2" type="ORF">TWF696_004840</name>
</gene>
<organism evidence="2 3">
    <name type="scientific">Orbilia brochopaga</name>
    <dbReference type="NCBI Taxonomy" id="3140254"/>
    <lineage>
        <taxon>Eukaryota</taxon>
        <taxon>Fungi</taxon>
        <taxon>Dikarya</taxon>
        <taxon>Ascomycota</taxon>
        <taxon>Pezizomycotina</taxon>
        <taxon>Orbiliomycetes</taxon>
        <taxon>Orbiliales</taxon>
        <taxon>Orbiliaceae</taxon>
        <taxon>Orbilia</taxon>
    </lineage>
</organism>
<evidence type="ECO:0000259" key="1">
    <source>
        <dbReference type="PROSITE" id="PS51186"/>
    </source>
</evidence>
<dbReference type="InterPro" id="IPR016181">
    <property type="entry name" value="Acyl_CoA_acyltransferase"/>
</dbReference>